<proteinExistence type="predicted"/>
<gene>
    <name evidence="1" type="ORF">NCTC11370_03612</name>
</gene>
<evidence type="ECO:0000313" key="1">
    <source>
        <dbReference type="EMBL" id="STO91634.1"/>
    </source>
</evidence>
<dbReference type="Proteomes" id="UP000254554">
    <property type="component" value="Unassembled WGS sequence"/>
</dbReference>
<accession>A0A377IUD1</accession>
<organism evidence="1 2">
    <name type="scientific">Fluoribacter dumoffii</name>
    <dbReference type="NCBI Taxonomy" id="463"/>
    <lineage>
        <taxon>Bacteria</taxon>
        <taxon>Pseudomonadati</taxon>
        <taxon>Pseudomonadota</taxon>
        <taxon>Gammaproteobacteria</taxon>
        <taxon>Legionellales</taxon>
        <taxon>Legionellaceae</taxon>
        <taxon>Fluoribacter</taxon>
    </lineage>
</organism>
<name>A0A377IUD1_9GAMM</name>
<sequence length="78" mass="9152">MSITLSDHDKEIIRLVDNQVKLLIERTAPDHVIISTLIDFIPDVRCIVTATCEKQLDLYCREYQHFNYFLQLINQSSL</sequence>
<protein>
    <submittedName>
        <fullName evidence="1">Uncharacterized protein</fullName>
    </submittedName>
</protein>
<dbReference type="RefSeq" id="WP_080477597.1">
    <property type="nucleotide sequence ID" value="NZ_UGGT01000003.1"/>
</dbReference>
<reference evidence="1 2" key="1">
    <citation type="submission" date="2018-06" db="EMBL/GenBank/DDBJ databases">
        <authorList>
            <consortium name="Pathogen Informatics"/>
            <person name="Doyle S."/>
        </authorList>
    </citation>
    <scope>NUCLEOTIDE SEQUENCE [LARGE SCALE GENOMIC DNA]</scope>
    <source>
        <strain evidence="1 2">NCTC11370</strain>
    </source>
</reference>
<evidence type="ECO:0000313" key="2">
    <source>
        <dbReference type="Proteomes" id="UP000254554"/>
    </source>
</evidence>
<keyword evidence="2" id="KW-1185">Reference proteome</keyword>
<dbReference type="OrthoDB" id="5650017at2"/>
<dbReference type="AlphaFoldDB" id="A0A377IUD1"/>
<dbReference type="EMBL" id="UGGT01000003">
    <property type="protein sequence ID" value="STO91634.1"/>
    <property type="molecule type" value="Genomic_DNA"/>
</dbReference>